<organism evidence="1 2">
    <name type="scientific">Piscinibacter gummiphilus</name>
    <dbReference type="NCBI Taxonomy" id="946333"/>
    <lineage>
        <taxon>Bacteria</taxon>
        <taxon>Pseudomonadati</taxon>
        <taxon>Pseudomonadota</taxon>
        <taxon>Betaproteobacteria</taxon>
        <taxon>Burkholderiales</taxon>
        <taxon>Sphaerotilaceae</taxon>
        <taxon>Piscinibacter</taxon>
    </lineage>
</organism>
<dbReference type="Proteomes" id="UP000193427">
    <property type="component" value="Chromosome"/>
</dbReference>
<keyword evidence="2" id="KW-1185">Reference proteome</keyword>
<proteinExistence type="predicted"/>
<accession>A0A1W6L6V5</accession>
<dbReference type="RefSeq" id="WP_085750136.1">
    <property type="nucleotide sequence ID" value="NZ_BSPR01000008.1"/>
</dbReference>
<dbReference type="KEGG" id="rgu:A4W93_08045"/>
<evidence type="ECO:0000313" key="2">
    <source>
        <dbReference type="Proteomes" id="UP000193427"/>
    </source>
</evidence>
<evidence type="ECO:0000313" key="1">
    <source>
        <dbReference type="EMBL" id="ARN19868.1"/>
    </source>
</evidence>
<dbReference type="AlphaFoldDB" id="A0A1W6L6V5"/>
<dbReference type="OrthoDB" id="8904681at2"/>
<gene>
    <name evidence="1" type="ORF">A4W93_08045</name>
</gene>
<sequence>MFAKLKSALLPPALVLIGLGLAYGGFTEGRDFKAIADHGKTVEATLDQVTWKEKAVSGREKGFKLEVHFETETKQPVKAALSVSKDVGQRFRDGNDNKVMVKYLPESPNTVILANAKDDSGIMMAAGGALAVIGVGIFVYRRRKASAEAAEPAVA</sequence>
<dbReference type="EMBL" id="CP015118">
    <property type="protein sequence ID" value="ARN19868.1"/>
    <property type="molecule type" value="Genomic_DNA"/>
</dbReference>
<reference evidence="1 2" key="1">
    <citation type="submission" date="2016-04" db="EMBL/GenBank/DDBJ databases">
        <title>Complete genome sequence of natural rubber-degrading, novel Gram-negative bacterium, Rhizobacter gummiphilus strain NS21.</title>
        <authorList>
            <person name="Tabata M."/>
            <person name="Kasai D."/>
            <person name="Fukuda M."/>
        </authorList>
    </citation>
    <scope>NUCLEOTIDE SEQUENCE [LARGE SCALE GENOMIC DNA]</scope>
    <source>
        <strain evidence="1 2">NS21</strain>
    </source>
</reference>
<name>A0A1W6L6V5_9BURK</name>
<protein>
    <submittedName>
        <fullName evidence="1">Uncharacterized protein</fullName>
    </submittedName>
</protein>